<protein>
    <recommendedName>
        <fullName evidence="2">ER-bound oxygenase mpaB/mpaB'/Rubber oxygenase catalytic domain-containing protein</fullName>
    </recommendedName>
</protein>
<gene>
    <name evidence="3" type="ORF">AAG570_007624</name>
</gene>
<keyword evidence="4" id="KW-1185">Reference proteome</keyword>
<keyword evidence="1" id="KW-0472">Membrane</keyword>
<keyword evidence="1" id="KW-0812">Transmembrane</keyword>
<dbReference type="PANTHER" id="PTHR37159">
    <property type="entry name" value="GH11867P"/>
    <property type="match status" value="1"/>
</dbReference>
<organism evidence="3 4">
    <name type="scientific">Ranatra chinensis</name>
    <dbReference type="NCBI Taxonomy" id="642074"/>
    <lineage>
        <taxon>Eukaryota</taxon>
        <taxon>Metazoa</taxon>
        <taxon>Ecdysozoa</taxon>
        <taxon>Arthropoda</taxon>
        <taxon>Hexapoda</taxon>
        <taxon>Insecta</taxon>
        <taxon>Pterygota</taxon>
        <taxon>Neoptera</taxon>
        <taxon>Paraneoptera</taxon>
        <taxon>Hemiptera</taxon>
        <taxon>Heteroptera</taxon>
        <taxon>Panheteroptera</taxon>
        <taxon>Nepomorpha</taxon>
        <taxon>Nepidae</taxon>
        <taxon>Ranatrinae</taxon>
        <taxon>Ranatra</taxon>
    </lineage>
</organism>
<evidence type="ECO:0000256" key="1">
    <source>
        <dbReference type="SAM" id="Phobius"/>
    </source>
</evidence>
<proteinExistence type="predicted"/>
<dbReference type="EMBL" id="JBFDAA010000021">
    <property type="protein sequence ID" value="KAL1114800.1"/>
    <property type="molecule type" value="Genomic_DNA"/>
</dbReference>
<dbReference type="AlphaFoldDB" id="A0ABD0YHY2"/>
<comment type="caution">
    <text evidence="3">The sequence shown here is derived from an EMBL/GenBank/DDBJ whole genome shotgun (WGS) entry which is preliminary data.</text>
</comment>
<dbReference type="Pfam" id="PF09995">
    <property type="entry name" value="MPAB_Lcp_cat"/>
    <property type="match status" value="1"/>
</dbReference>
<reference evidence="3 4" key="1">
    <citation type="submission" date="2024-07" db="EMBL/GenBank/DDBJ databases">
        <title>Chromosome-level genome assembly of the water stick insect Ranatra chinensis (Heteroptera: Nepidae).</title>
        <authorList>
            <person name="Liu X."/>
        </authorList>
    </citation>
    <scope>NUCLEOTIDE SEQUENCE [LARGE SCALE GENOMIC DNA]</scope>
    <source>
        <strain evidence="3">Cailab_2021Rc</strain>
        <tissue evidence="3">Muscle</tissue>
    </source>
</reference>
<sequence>GSCCECCGSKTCEILKGKAIANDIIENGGDYLLDTSPALLPSWYNHSEVLRGQEYFHKNVFSMFVGMLSGLLTLLTVPSILHVLRMTNRSSAPLTAYKRYLGTITNVVSWYESDLRNPNSKGRQSILSVRGQHFAASQAHGPITQKDMALTQFGFIGFAIISSKKLGLNGDQAGLIHLWRVIGHLLGIQDRGSAKCTEAVCKELVERIFGPSLDKPPKYFTHMSKSLINGVWPIIPFLSYACALEQTRRLCNLSPKRVPTMLQPLFYLQLAVHWLLNFNFLTYFLRLFLNTQIWVTLFLQTLRYPLLVYMKFGVTSFEYKIEKSYNIK</sequence>
<evidence type="ECO:0000259" key="2">
    <source>
        <dbReference type="Pfam" id="PF09995"/>
    </source>
</evidence>
<feature type="transmembrane region" description="Helical" evidence="1">
    <location>
        <begin position="60"/>
        <end position="84"/>
    </location>
</feature>
<name>A0ABD0YHY2_9HEMI</name>
<dbReference type="Proteomes" id="UP001558652">
    <property type="component" value="Unassembled WGS sequence"/>
</dbReference>
<dbReference type="InterPro" id="IPR018713">
    <property type="entry name" value="MPAB/Lcp_cat_dom"/>
</dbReference>
<feature type="non-terminal residue" evidence="3">
    <location>
        <position position="1"/>
    </location>
</feature>
<feature type="domain" description="ER-bound oxygenase mpaB/mpaB'/Rubber oxygenase catalytic" evidence="2">
    <location>
        <begin position="57"/>
        <end position="256"/>
    </location>
</feature>
<keyword evidence="1" id="KW-1133">Transmembrane helix</keyword>
<evidence type="ECO:0000313" key="4">
    <source>
        <dbReference type="Proteomes" id="UP001558652"/>
    </source>
</evidence>
<dbReference type="PANTHER" id="PTHR37159:SF1">
    <property type="entry name" value="GH11867P"/>
    <property type="match status" value="1"/>
</dbReference>
<evidence type="ECO:0000313" key="3">
    <source>
        <dbReference type="EMBL" id="KAL1114800.1"/>
    </source>
</evidence>
<accession>A0ABD0YHY2</accession>